<evidence type="ECO:0000256" key="1">
    <source>
        <dbReference type="SAM" id="Phobius"/>
    </source>
</evidence>
<keyword evidence="3" id="KW-1185">Reference proteome</keyword>
<organism evidence="2 3">
    <name type="scientific">Nocardioides marinus</name>
    <dbReference type="NCBI Taxonomy" id="374514"/>
    <lineage>
        <taxon>Bacteria</taxon>
        <taxon>Bacillati</taxon>
        <taxon>Actinomycetota</taxon>
        <taxon>Actinomycetes</taxon>
        <taxon>Propionibacteriales</taxon>
        <taxon>Nocardioidaceae</taxon>
        <taxon>Nocardioides</taxon>
    </lineage>
</organism>
<feature type="transmembrane region" description="Helical" evidence="1">
    <location>
        <begin position="153"/>
        <end position="172"/>
    </location>
</feature>
<comment type="caution">
    <text evidence="2">The sequence shown here is derived from an EMBL/GenBank/DDBJ whole genome shotgun (WGS) entry which is preliminary data.</text>
</comment>
<keyword evidence="1" id="KW-0812">Transmembrane</keyword>
<feature type="transmembrane region" description="Helical" evidence="1">
    <location>
        <begin position="192"/>
        <end position="213"/>
    </location>
</feature>
<evidence type="ECO:0000313" key="3">
    <source>
        <dbReference type="Proteomes" id="UP000537326"/>
    </source>
</evidence>
<feature type="transmembrane region" description="Helical" evidence="1">
    <location>
        <begin position="225"/>
        <end position="249"/>
    </location>
</feature>
<gene>
    <name evidence="2" type="ORF">BKA05_000814</name>
</gene>
<proteinExistence type="predicted"/>
<feature type="transmembrane region" description="Helical" evidence="1">
    <location>
        <begin position="12"/>
        <end position="28"/>
    </location>
</feature>
<keyword evidence="1" id="KW-0472">Membrane</keyword>
<dbReference type="EMBL" id="JACBZI010000001">
    <property type="protein sequence ID" value="NYI09299.1"/>
    <property type="molecule type" value="Genomic_DNA"/>
</dbReference>
<dbReference type="RefSeq" id="WP_179530302.1">
    <property type="nucleotide sequence ID" value="NZ_BAAAPP010000012.1"/>
</dbReference>
<keyword evidence="1" id="KW-1133">Transmembrane helix</keyword>
<sequence>MVWAGVPARDLLRAAFLVAVVAFAAWGLQGSWRELVGALSSTPPAGLAVAAGLVLLGLLTTCGAWLRLLAGYGHRLPREDGRRVFFVGQLGKYIPGSVWSMGAHADLARGFGVPVRVTVGTSLAFLGLNVATAGLLAFGMLAAGMPTLPLPRWGGLVGALGCAVALTPPVVARLGSLVAGSAGTLRLTWGSLAVLVARMALTWTCYAGAMVALIPGTTPGHAAELLAIAAGGFAAAYVVGVAVVVAPAGVGAREVTLVALLSPAVGLATATAVALVTRVLHTAADLTLAAVTTLRRGRSPAVQR</sequence>
<dbReference type="AlphaFoldDB" id="A0A7Y9YCD8"/>
<protein>
    <recommendedName>
        <fullName evidence="4">Lysylphosphatidylglycerol synthase TM region</fullName>
    </recommendedName>
</protein>
<feature type="transmembrane region" description="Helical" evidence="1">
    <location>
        <begin position="48"/>
        <end position="72"/>
    </location>
</feature>
<accession>A0A7Y9YCD8</accession>
<evidence type="ECO:0000313" key="2">
    <source>
        <dbReference type="EMBL" id="NYI09299.1"/>
    </source>
</evidence>
<name>A0A7Y9YCD8_9ACTN</name>
<dbReference type="Proteomes" id="UP000537326">
    <property type="component" value="Unassembled WGS sequence"/>
</dbReference>
<reference evidence="2 3" key="1">
    <citation type="submission" date="2020-07" db="EMBL/GenBank/DDBJ databases">
        <title>Sequencing the genomes of 1000 actinobacteria strains.</title>
        <authorList>
            <person name="Klenk H.-P."/>
        </authorList>
    </citation>
    <scope>NUCLEOTIDE SEQUENCE [LARGE SCALE GENOMIC DNA]</scope>
    <source>
        <strain evidence="2 3">DSM 18248</strain>
    </source>
</reference>
<feature type="transmembrane region" description="Helical" evidence="1">
    <location>
        <begin position="255"/>
        <end position="276"/>
    </location>
</feature>
<feature type="transmembrane region" description="Helical" evidence="1">
    <location>
        <begin position="122"/>
        <end position="141"/>
    </location>
</feature>
<evidence type="ECO:0008006" key="4">
    <source>
        <dbReference type="Google" id="ProtNLM"/>
    </source>
</evidence>